<dbReference type="FunCoup" id="A0A1Q6DX68">
    <property type="interactions" value="99"/>
</dbReference>
<name>A0A1Q6DX68_METT1</name>
<dbReference type="AlphaFoldDB" id="A0A1Q6DX68"/>
<evidence type="ECO:0000313" key="3">
    <source>
        <dbReference type="EMBL" id="OKY78953.1"/>
    </source>
</evidence>
<dbReference type="GO" id="GO:0017168">
    <property type="term" value="F:5-oxoprolinase (ATP-hydrolyzing) activity"/>
    <property type="evidence" value="ECO:0007669"/>
    <property type="project" value="TreeGrafter"/>
</dbReference>
<feature type="domain" description="Hydantoinase A/oxoprolinase" evidence="1">
    <location>
        <begin position="188"/>
        <end position="467"/>
    </location>
</feature>
<sequence>MGKIISIDVGGTFTDFVEVGEEIKRYKVPSTPEEPEKAVRKGLKEKKYKEIFHGTTIATNAFLERKGRETAFITNKGFEDLLFIGRQTRENLYSFNVSKPKPPLKKENCFGINCRINEEGKIIKEIDKDEIHNIAKKLQEKNLSAAICLLHSYKNNKQEKNIGEILDKYNIFYSLSHKVSNEFREYERGMTTFFDAYLSPLVDNYMKKVTQIMGREPLIMKSGGGLRRAHSIDPIDTIYSGPAGGVTGGKYISKLLGEENLITFDMGGTSADIATIVDGEITWKPEGKINGFPIQSKMIDIVTVGSGGGSIAWADEGGSLRIGPESAGASPGPVCYGRGGEKPTVTDALLQLGYIDSSYFLGGEMELDVKASKKAIEELSQELGVEFDSTSLGIYRVANSKMARTMKKVTVEKGLDPSDFVLVGFGGAGPLHACSLAEEIGVEEVVIPYSPGVFSAFGMITGDIVQDYAKTVLTDLNNKEKIKKTIKELKDKKEIKGQEKIVLGLRYKGQGYHINLENGEDIEERFHRSHKLKYGYKDTEAEIEVVRVHLEVIKKRDKKYEITNKPNNTREIYKTKECVFPSGKFDTNIFKREELLLGEKEEGPAVILDKNSTTLIPPGWSFNLNENGLIRVFK</sequence>
<organism evidence="3 4">
    <name type="scientific">Methanohalarchaeum thermophilum</name>
    <dbReference type="NCBI Taxonomy" id="1903181"/>
    <lineage>
        <taxon>Archaea</taxon>
        <taxon>Methanobacteriati</taxon>
        <taxon>Methanobacteriota</taxon>
        <taxon>Methanonatronarchaeia</taxon>
        <taxon>Methanonatronarchaeales</taxon>
        <taxon>Methanonatronarchaeaceae</taxon>
        <taxon>Candidatus Methanohalarchaeum</taxon>
    </lineage>
</organism>
<gene>
    <name evidence="3" type="ORF">BTN85_1458</name>
</gene>
<dbReference type="PANTHER" id="PTHR11365">
    <property type="entry name" value="5-OXOPROLINASE RELATED"/>
    <property type="match status" value="1"/>
</dbReference>
<dbReference type="InterPro" id="IPR045079">
    <property type="entry name" value="Oxoprolinase-like"/>
</dbReference>
<proteinExistence type="predicted"/>
<dbReference type="GO" id="GO:0005829">
    <property type="term" value="C:cytosol"/>
    <property type="evidence" value="ECO:0007669"/>
    <property type="project" value="TreeGrafter"/>
</dbReference>
<dbReference type="Pfam" id="PF05378">
    <property type="entry name" value="Hydant_A_N"/>
    <property type="match status" value="1"/>
</dbReference>
<dbReference type="STRING" id="1903181.BTN85_1458"/>
<evidence type="ECO:0000259" key="1">
    <source>
        <dbReference type="Pfam" id="PF01968"/>
    </source>
</evidence>
<feature type="domain" description="Hydantoinase/oxoprolinase N-terminal" evidence="2">
    <location>
        <begin position="5"/>
        <end position="168"/>
    </location>
</feature>
<dbReference type="InterPro" id="IPR008040">
    <property type="entry name" value="Hydant_A_N"/>
</dbReference>
<dbReference type="Proteomes" id="UP000185744">
    <property type="component" value="Unassembled WGS sequence"/>
</dbReference>
<evidence type="ECO:0000259" key="2">
    <source>
        <dbReference type="Pfam" id="PF05378"/>
    </source>
</evidence>
<dbReference type="EMBL" id="MSDW01000001">
    <property type="protein sequence ID" value="OKY78953.1"/>
    <property type="molecule type" value="Genomic_DNA"/>
</dbReference>
<dbReference type="InParanoid" id="A0A1Q6DX68"/>
<dbReference type="Pfam" id="PF01968">
    <property type="entry name" value="Hydantoinase_A"/>
    <property type="match status" value="1"/>
</dbReference>
<dbReference type="InterPro" id="IPR002821">
    <property type="entry name" value="Hydantoinase_A"/>
</dbReference>
<protein>
    <submittedName>
        <fullName evidence="3">N-methylhydantoinase A/acetone carboxylase, beta subunit</fullName>
    </submittedName>
</protein>
<evidence type="ECO:0000313" key="4">
    <source>
        <dbReference type="Proteomes" id="UP000185744"/>
    </source>
</evidence>
<accession>A0A1Q6DX68</accession>
<dbReference type="GO" id="GO:0006749">
    <property type="term" value="P:glutathione metabolic process"/>
    <property type="evidence" value="ECO:0007669"/>
    <property type="project" value="TreeGrafter"/>
</dbReference>
<dbReference type="PANTHER" id="PTHR11365:SF23">
    <property type="entry name" value="HYPOTHETICAL 5-OXOPROLINASE (EUROFUNG)-RELATED"/>
    <property type="match status" value="1"/>
</dbReference>
<reference evidence="3" key="1">
    <citation type="submission" date="2016-12" db="EMBL/GenBank/DDBJ databases">
        <title>Discovery of methanogenic haloarchaea.</title>
        <authorList>
            <person name="Sorokin D.Y."/>
            <person name="Makarova K.S."/>
            <person name="Abbas B."/>
            <person name="Ferrer M."/>
            <person name="Golyshin P.N."/>
        </authorList>
    </citation>
    <scope>NUCLEOTIDE SEQUENCE [LARGE SCALE GENOMIC DNA]</scope>
    <source>
        <strain evidence="3">HMET1</strain>
    </source>
</reference>
<comment type="caution">
    <text evidence="3">The sequence shown here is derived from an EMBL/GenBank/DDBJ whole genome shotgun (WGS) entry which is preliminary data.</text>
</comment>
<keyword evidence="4" id="KW-1185">Reference proteome</keyword>